<sequence>MTIEVLHPMVHSLTKSEKRYFRLVAGRQTGDKLNAARPDVARPDATRGFLRLFDCLLRHETPGDALTTDLDRAFPGATLEPARKHLYRVLMQSLRQFEGDKRVEVRIGQLLHDSQILYERGLVQFSQDQLEKARTLAEQHERGLYVVVAARQQVEQWVRWQFDGVDEPTLASQHALIRTQLERTQTALHHAALYETLLLRYRTQGMMTSAADKLRLNDLLLEEYQLLNRHSRVGPHGRSFAMQQQHLHFQSAYFRMIGDGAGSLRVYRELDALFQQNPTLWAEQPLYYVQLLEGILTDLRLLEQYAEMPFFIDRLRLIDTPLQGLKQTIPYVVLYHSLLSLVDQRCYADAAALLNTFLTDAPAFERGLAQLALPARTEFELLLVRLNVGQGQLSAGLHRLNRVLVRPARSLPRPLYAQSRLMNLLLHARLGNADYLTYALRSVERKLNATGNVSGGEQLVLTLLRHWLTGKLSAAVLARLDAFSGSPADHQLLRDLDVRQWAERMTDRYGRKTT</sequence>
<comment type="caution">
    <text evidence="1">The sequence shown here is derived from an EMBL/GenBank/DDBJ whole genome shotgun (WGS) entry which is preliminary data.</text>
</comment>
<gene>
    <name evidence="1" type="ORF">DYU11_23890</name>
</gene>
<dbReference type="AlphaFoldDB" id="A0A418M2K7"/>
<name>A0A418M2K7_9BACT</name>
<evidence type="ECO:0000313" key="1">
    <source>
        <dbReference type="EMBL" id="RIV19961.1"/>
    </source>
</evidence>
<dbReference type="Proteomes" id="UP000283523">
    <property type="component" value="Unassembled WGS sequence"/>
</dbReference>
<organism evidence="1 2">
    <name type="scientific">Fibrisoma montanum</name>
    <dbReference type="NCBI Taxonomy" id="2305895"/>
    <lineage>
        <taxon>Bacteria</taxon>
        <taxon>Pseudomonadati</taxon>
        <taxon>Bacteroidota</taxon>
        <taxon>Cytophagia</taxon>
        <taxon>Cytophagales</taxon>
        <taxon>Spirosomataceae</taxon>
        <taxon>Fibrisoma</taxon>
    </lineage>
</organism>
<protein>
    <submittedName>
        <fullName evidence="1">Uncharacterized protein</fullName>
    </submittedName>
</protein>
<accession>A0A418M2K7</accession>
<proteinExistence type="predicted"/>
<evidence type="ECO:0000313" key="2">
    <source>
        <dbReference type="Proteomes" id="UP000283523"/>
    </source>
</evidence>
<reference evidence="1 2" key="1">
    <citation type="submission" date="2018-08" db="EMBL/GenBank/DDBJ databases">
        <title>Fibrisoma montanum sp. nov., isolated from Danxia mountain soil.</title>
        <authorList>
            <person name="Huang Y."/>
        </authorList>
    </citation>
    <scope>NUCLEOTIDE SEQUENCE [LARGE SCALE GENOMIC DNA]</scope>
    <source>
        <strain evidence="1 2">HYT19</strain>
    </source>
</reference>
<dbReference type="OrthoDB" id="714416at2"/>
<dbReference type="EMBL" id="QXED01000007">
    <property type="protein sequence ID" value="RIV19961.1"/>
    <property type="molecule type" value="Genomic_DNA"/>
</dbReference>
<keyword evidence="2" id="KW-1185">Reference proteome</keyword>